<evidence type="ECO:0000313" key="2">
    <source>
        <dbReference type="Proteomes" id="UP000091956"/>
    </source>
</evidence>
<proteinExistence type="predicted"/>
<name>A0A1B8GSK5_9PEZI</name>
<dbReference type="Proteomes" id="UP000091956">
    <property type="component" value="Unassembled WGS sequence"/>
</dbReference>
<evidence type="ECO:0000313" key="1">
    <source>
        <dbReference type="EMBL" id="OBT98823.2"/>
    </source>
</evidence>
<dbReference type="EMBL" id="KV460215">
    <property type="protein sequence ID" value="OBT98823.2"/>
    <property type="molecule type" value="Genomic_DNA"/>
</dbReference>
<dbReference type="GeneID" id="28836748"/>
<gene>
    <name evidence="1" type="ORF">VE01_03362</name>
</gene>
<reference evidence="2" key="2">
    <citation type="journal article" date="2018" name="Nat. Commun.">
        <title>Extreme sensitivity to ultraviolet light in the fungal pathogen causing white-nose syndrome of bats.</title>
        <authorList>
            <person name="Palmer J.M."/>
            <person name="Drees K.P."/>
            <person name="Foster J.T."/>
            <person name="Lindner D.L."/>
        </authorList>
    </citation>
    <scope>NUCLEOTIDE SEQUENCE [LARGE SCALE GENOMIC DNA]</scope>
    <source>
        <strain evidence="2">UAMH 10579</strain>
    </source>
</reference>
<dbReference type="AlphaFoldDB" id="A0A1B8GSK5"/>
<organism evidence="1 2">
    <name type="scientific">Pseudogymnoascus verrucosus</name>
    <dbReference type="NCBI Taxonomy" id="342668"/>
    <lineage>
        <taxon>Eukaryota</taxon>
        <taxon>Fungi</taxon>
        <taxon>Dikarya</taxon>
        <taxon>Ascomycota</taxon>
        <taxon>Pezizomycotina</taxon>
        <taxon>Leotiomycetes</taxon>
        <taxon>Thelebolales</taxon>
        <taxon>Thelebolaceae</taxon>
        <taxon>Pseudogymnoascus</taxon>
    </lineage>
</organism>
<dbReference type="RefSeq" id="XP_059319889.1">
    <property type="nucleotide sequence ID" value="XM_059463527.1"/>
</dbReference>
<accession>A0A1B8GSK5</accession>
<keyword evidence="2" id="KW-1185">Reference proteome</keyword>
<sequence>MPPILGLRQASANPSFLSILRSLVFTYPVTQELLTSSTFKLINPRNHVIVTDQVSVRLPASSISGLSDEAVLALFTRGFFGGKVFAIERLYMKLGGWKTIPTGYSGFKSLPTERIEWNHHNIPAMSFMPVGDILFGAFQLVDSHLKLAPSDPLPSYLDFGFGSDRGYFAGCHRFSLHRGLESEKDSELGSLNVAGTASDADMLEDGEVEVRLEHFRCNPSKNVPSWAECISWFHCWYAKFLFADGISSVLKR</sequence>
<protein>
    <submittedName>
        <fullName evidence="1">Uncharacterized protein</fullName>
    </submittedName>
</protein>
<reference evidence="1 2" key="1">
    <citation type="submission" date="2016-03" db="EMBL/GenBank/DDBJ databases">
        <title>Comparative genomics of Pseudogymnoascus destructans, the fungus causing white-nose syndrome of bats.</title>
        <authorList>
            <person name="Palmer J.M."/>
            <person name="Drees K.P."/>
            <person name="Foster J.T."/>
            <person name="Lindner D.L."/>
        </authorList>
    </citation>
    <scope>NUCLEOTIDE SEQUENCE [LARGE SCALE GENOMIC DNA]</scope>
    <source>
        <strain evidence="1 2">UAMH 10579</strain>
    </source>
</reference>